<evidence type="ECO:0000313" key="4">
    <source>
        <dbReference type="Proteomes" id="UP000256710"/>
    </source>
</evidence>
<dbReference type="EMBL" id="OFTC01000086">
    <property type="protein sequence ID" value="SOZ40867.1"/>
    <property type="molecule type" value="Genomic_DNA"/>
</dbReference>
<keyword evidence="2" id="KW-0614">Plasmid</keyword>
<evidence type="ECO:0000313" key="2">
    <source>
        <dbReference type="EMBL" id="SPD62183.1"/>
    </source>
</evidence>
<keyword evidence="4" id="KW-1185">Reference proteome</keyword>
<organism evidence="2 3">
    <name type="scientific">Cupriavidus neocaledonicus</name>
    <dbReference type="NCBI Taxonomy" id="1040979"/>
    <lineage>
        <taxon>Bacteria</taxon>
        <taxon>Pseudomonadati</taxon>
        <taxon>Pseudomonadota</taxon>
        <taxon>Betaproteobacteria</taxon>
        <taxon>Burkholderiales</taxon>
        <taxon>Burkholderiaceae</taxon>
        <taxon>Cupriavidus</taxon>
    </lineage>
</organism>
<reference evidence="3 4" key="1">
    <citation type="submission" date="2018-01" db="EMBL/GenBank/DDBJ databases">
        <authorList>
            <person name="Clerissi C."/>
        </authorList>
    </citation>
    <scope>NUCLEOTIDE SEQUENCE [LARGE SCALE GENOMIC DNA]</scope>
    <source>
        <strain evidence="1">Cupriavidus taiwanensis STM 6082</strain>
        <strain evidence="2">Cupriavidus taiwanensis STM 6160</strain>
        <plasmid evidence="2">III</plasmid>
        <plasmid evidence="3">iii</plasmid>
    </source>
</reference>
<protein>
    <submittedName>
        <fullName evidence="2">Uncharacterized protein</fullName>
    </submittedName>
</protein>
<evidence type="ECO:0000313" key="3">
    <source>
        <dbReference type="Proteomes" id="UP000255168"/>
    </source>
</evidence>
<accession>A0A375HXM2</accession>
<name>A0A375HXM2_9BURK</name>
<evidence type="ECO:0000313" key="1">
    <source>
        <dbReference type="EMBL" id="SOZ40867.1"/>
    </source>
</evidence>
<sequence length="65" mass="7371">MRCEVKLSNAGEFDGDFVATRLSFGLSFEHLQRPRRIDLAASWWQIPGNHDLKEDVRTPSVQAGN</sequence>
<geneLocation type="plasmid" evidence="2">
    <name>III</name>
</geneLocation>
<dbReference type="Proteomes" id="UP000255168">
    <property type="component" value="Plasmid III"/>
</dbReference>
<dbReference type="Proteomes" id="UP000256710">
    <property type="component" value="Unassembled WGS sequence"/>
</dbReference>
<geneLocation type="plasmid" evidence="3">
    <name>iii</name>
</geneLocation>
<gene>
    <name evidence="1" type="ORF">CBM2605_P90053</name>
    <name evidence="2" type="ORF">CBM2607_P10182</name>
</gene>
<dbReference type="AlphaFoldDB" id="A0A375HXM2"/>
<proteinExistence type="predicted"/>
<dbReference type="EMBL" id="LT984808">
    <property type="protein sequence ID" value="SPD62183.1"/>
    <property type="molecule type" value="Genomic_DNA"/>
</dbReference>